<proteinExistence type="predicted"/>
<gene>
    <name evidence="1" type="ORF">H9645_03555</name>
</gene>
<dbReference type="Proteomes" id="UP000647183">
    <property type="component" value="Unassembled WGS sequence"/>
</dbReference>
<protein>
    <submittedName>
        <fullName evidence="1">TIGR04255 family protein</fullName>
    </submittedName>
</protein>
<keyword evidence="2" id="KW-1185">Reference proteome</keyword>
<evidence type="ECO:0000313" key="2">
    <source>
        <dbReference type="Proteomes" id="UP000647183"/>
    </source>
</evidence>
<dbReference type="EMBL" id="JACSQJ010000001">
    <property type="protein sequence ID" value="MBD7987097.1"/>
    <property type="molecule type" value="Genomic_DNA"/>
</dbReference>
<comment type="caution">
    <text evidence="1">The sequence shown here is derived from an EMBL/GenBank/DDBJ whole genome shotgun (WGS) entry which is preliminary data.</text>
</comment>
<evidence type="ECO:0000313" key="1">
    <source>
        <dbReference type="EMBL" id="MBD7987097.1"/>
    </source>
</evidence>
<organism evidence="1 2">
    <name type="scientific">Luteimonas colneyensis</name>
    <dbReference type="NCBI Taxonomy" id="2762230"/>
    <lineage>
        <taxon>Bacteria</taxon>
        <taxon>Pseudomonadati</taxon>
        <taxon>Pseudomonadota</taxon>
        <taxon>Gammaproteobacteria</taxon>
        <taxon>Lysobacterales</taxon>
        <taxon>Lysobacteraceae</taxon>
        <taxon>Luteimonas</taxon>
    </lineage>
</organism>
<sequence length="257" mass="28728">MSVQYGHLMRGAPLRLTHPPIVEATCEVRFAQPEGVPADMLPGLLYPNLRARYPEMQRQPVADVPSPIRAADPNLQYVPWIRFVGEKESIGLGDRVASVSVLSEYQNWETFRERIFELWAALEEVGALNKVERVSIKFINIIDDPATPLHELLRLKVELGDTQFQDQRLHLVMQTARPNFLEILQVVTHAQVNSQISPSSAPRPGTVLDVDVLSNCDLSDFVTRGGLLIDEAHEIAKQVFLGAVTDKALKSWGALYA</sequence>
<accession>A0ABR8UGF1</accession>
<name>A0ABR8UGF1_9GAMM</name>
<dbReference type="InterPro" id="IPR026349">
    <property type="entry name" value="CHP04255"/>
</dbReference>
<dbReference type="RefSeq" id="WP_191728314.1">
    <property type="nucleotide sequence ID" value="NZ_JACSQJ010000001.1"/>
</dbReference>
<reference evidence="1 2" key="1">
    <citation type="submission" date="2020-08" db="EMBL/GenBank/DDBJ databases">
        <title>A Genomic Blueprint of the Chicken Gut Microbiome.</title>
        <authorList>
            <person name="Gilroy R."/>
            <person name="Ravi A."/>
            <person name="Getino M."/>
            <person name="Pursley I."/>
            <person name="Horton D.L."/>
            <person name="Alikhan N.-F."/>
            <person name="Baker D."/>
            <person name="Gharbi K."/>
            <person name="Hall N."/>
            <person name="Watson M."/>
            <person name="Adriaenssens E.M."/>
            <person name="Foster-Nyarko E."/>
            <person name="Jarju S."/>
            <person name="Secka A."/>
            <person name="Antonio M."/>
            <person name="Oren A."/>
            <person name="Chaudhuri R."/>
            <person name="La Ragione R.M."/>
            <person name="Hildebrand F."/>
            <person name="Pallen M.J."/>
        </authorList>
    </citation>
    <scope>NUCLEOTIDE SEQUENCE [LARGE SCALE GENOMIC DNA]</scope>
    <source>
        <strain evidence="1 2">Sa2BVA3</strain>
    </source>
</reference>
<dbReference type="NCBIfam" id="TIGR04255">
    <property type="entry name" value="sporadTIGR04255"/>
    <property type="match status" value="1"/>
</dbReference>